<comment type="caution">
    <text evidence="2">The sequence shown here is derived from an EMBL/GenBank/DDBJ whole genome shotgun (WGS) entry which is preliminary data.</text>
</comment>
<feature type="region of interest" description="Disordered" evidence="1">
    <location>
        <begin position="1"/>
        <end position="163"/>
    </location>
</feature>
<protein>
    <submittedName>
        <fullName evidence="2">Uncharacterized protein</fullName>
    </submittedName>
</protein>
<name>A0A8J5MH60_9STRA</name>
<dbReference type="Proteomes" id="UP000709295">
    <property type="component" value="Unassembled WGS sequence"/>
</dbReference>
<gene>
    <name evidence="2" type="ORF">JG688_00006293</name>
</gene>
<reference evidence="2" key="1">
    <citation type="submission" date="2021-01" db="EMBL/GenBank/DDBJ databases">
        <title>Phytophthora aleatoria, a newly-described species from Pinus radiata is distinct from Phytophthora cactorum isolates based on comparative genomics.</title>
        <authorList>
            <person name="Mcdougal R."/>
            <person name="Panda P."/>
            <person name="Williams N."/>
            <person name="Studholme D.J."/>
        </authorList>
    </citation>
    <scope>NUCLEOTIDE SEQUENCE</scope>
    <source>
        <strain evidence="2">NZFS 4037</strain>
    </source>
</reference>
<feature type="compositionally biased region" description="Basic and acidic residues" evidence="1">
    <location>
        <begin position="1"/>
        <end position="42"/>
    </location>
</feature>
<accession>A0A8J5MH60</accession>
<sequence length="215" mass="23224">MGEKVEVKVEQPEVNSRNDDNAAVENDGRKEGTNTSDARNDTTEVEASMYNQNDANHKDTESGADVAISSEKTGRQGRGGEINEDIPALHDTKTVQGEEDEVTEAGATSNIGAQVKQTHSPANLMMEDTNCHKSENTEGSEENMEPVAKAGAKTPTSESTGCVDEEVKQAVEVEATRTDERLPVVSDVDSDTAKHTREREISTCLQARYGQNKGL</sequence>
<feature type="compositionally biased region" description="Polar residues" evidence="1">
    <location>
        <begin position="106"/>
        <end position="121"/>
    </location>
</feature>
<evidence type="ECO:0000256" key="1">
    <source>
        <dbReference type="SAM" id="MobiDB-lite"/>
    </source>
</evidence>
<dbReference type="AlphaFoldDB" id="A0A8J5MH60"/>
<organism evidence="2 3">
    <name type="scientific">Phytophthora aleatoria</name>
    <dbReference type="NCBI Taxonomy" id="2496075"/>
    <lineage>
        <taxon>Eukaryota</taxon>
        <taxon>Sar</taxon>
        <taxon>Stramenopiles</taxon>
        <taxon>Oomycota</taxon>
        <taxon>Peronosporomycetes</taxon>
        <taxon>Peronosporales</taxon>
        <taxon>Peronosporaceae</taxon>
        <taxon>Phytophthora</taxon>
    </lineage>
</organism>
<evidence type="ECO:0000313" key="2">
    <source>
        <dbReference type="EMBL" id="KAG6967481.1"/>
    </source>
</evidence>
<proteinExistence type="predicted"/>
<dbReference type="EMBL" id="JAENGY010000271">
    <property type="protein sequence ID" value="KAG6967481.1"/>
    <property type="molecule type" value="Genomic_DNA"/>
</dbReference>
<evidence type="ECO:0000313" key="3">
    <source>
        <dbReference type="Proteomes" id="UP000709295"/>
    </source>
</evidence>
<keyword evidence="3" id="KW-1185">Reference proteome</keyword>